<organism evidence="2">
    <name type="scientific">marine metagenome</name>
    <dbReference type="NCBI Taxonomy" id="408172"/>
    <lineage>
        <taxon>unclassified sequences</taxon>
        <taxon>metagenomes</taxon>
        <taxon>ecological metagenomes</taxon>
    </lineage>
</organism>
<keyword evidence="1" id="KW-1133">Transmembrane helix</keyword>
<dbReference type="AlphaFoldDB" id="A0A382S3K1"/>
<dbReference type="EMBL" id="UINC01125917">
    <property type="protein sequence ID" value="SVD04075.1"/>
    <property type="molecule type" value="Genomic_DNA"/>
</dbReference>
<evidence type="ECO:0000256" key="1">
    <source>
        <dbReference type="SAM" id="Phobius"/>
    </source>
</evidence>
<gene>
    <name evidence="2" type="ORF">METZ01_LOCUS356929</name>
</gene>
<evidence type="ECO:0000313" key="2">
    <source>
        <dbReference type="EMBL" id="SVD04075.1"/>
    </source>
</evidence>
<sequence>VTVFIYVLVGIAMVLFGFYLGRGTYSQSIEEVEARLGRGKPRRVKRHFMWLNYLKAEDRASERRRRQ</sequence>
<protein>
    <submittedName>
        <fullName evidence="2">Uncharacterized protein</fullName>
    </submittedName>
</protein>
<keyword evidence="1" id="KW-0472">Membrane</keyword>
<keyword evidence="1" id="KW-0812">Transmembrane</keyword>
<feature type="transmembrane region" description="Helical" evidence="1">
    <location>
        <begin position="6"/>
        <end position="25"/>
    </location>
</feature>
<proteinExistence type="predicted"/>
<accession>A0A382S3K1</accession>
<name>A0A382S3K1_9ZZZZ</name>
<feature type="non-terminal residue" evidence="2">
    <location>
        <position position="1"/>
    </location>
</feature>
<reference evidence="2" key="1">
    <citation type="submission" date="2018-05" db="EMBL/GenBank/DDBJ databases">
        <authorList>
            <person name="Lanie J.A."/>
            <person name="Ng W.-L."/>
            <person name="Kazmierczak K.M."/>
            <person name="Andrzejewski T.M."/>
            <person name="Davidsen T.M."/>
            <person name="Wayne K.J."/>
            <person name="Tettelin H."/>
            <person name="Glass J.I."/>
            <person name="Rusch D."/>
            <person name="Podicherti R."/>
            <person name="Tsui H.-C.T."/>
            <person name="Winkler M.E."/>
        </authorList>
    </citation>
    <scope>NUCLEOTIDE SEQUENCE</scope>
</reference>